<dbReference type="HAMAP" id="MF_00385">
    <property type="entry name" value="Ribosomal_bS16"/>
    <property type="match status" value="1"/>
</dbReference>
<dbReference type="GO" id="GO:0015935">
    <property type="term" value="C:small ribosomal subunit"/>
    <property type="evidence" value="ECO:0007669"/>
    <property type="project" value="TreeGrafter"/>
</dbReference>
<organism evidence="4 5">
    <name type="scientific">Candidatus Mikella endobia</name>
    <dbReference type="NCBI Taxonomy" id="1778264"/>
    <lineage>
        <taxon>Bacteria</taxon>
        <taxon>Pseudomonadati</taxon>
        <taxon>Pseudomonadota</taxon>
        <taxon>Gammaproteobacteria</taxon>
        <taxon>Enterobacterales</taxon>
        <taxon>Enterobacteriaceae</taxon>
        <taxon>Candidatus Mikella</taxon>
    </lineage>
</organism>
<dbReference type="Pfam" id="PF00886">
    <property type="entry name" value="Ribosomal_S16"/>
    <property type="match status" value="1"/>
</dbReference>
<dbReference type="AlphaFoldDB" id="A0A143WQL4"/>
<dbReference type="SUPFAM" id="SSF54565">
    <property type="entry name" value="Ribosomal protein S16"/>
    <property type="match status" value="1"/>
</dbReference>
<reference evidence="5" key="1">
    <citation type="submission" date="2016-01" db="EMBL/GenBank/DDBJ databases">
        <authorList>
            <person name="Husnik F."/>
        </authorList>
    </citation>
    <scope>NUCLEOTIDE SEQUENCE [LARGE SCALE GENOMIC DNA]</scope>
</reference>
<proteinExistence type="inferred from homology"/>
<dbReference type="KEGG" id="cmik:PMARG_ME00292"/>
<keyword evidence="5" id="KW-1185">Reference proteome</keyword>
<evidence type="ECO:0000313" key="5">
    <source>
        <dbReference type="Proteomes" id="UP000095697"/>
    </source>
</evidence>
<dbReference type="OrthoDB" id="9807878at2"/>
<accession>A0A143WQL4</accession>
<dbReference type="PANTHER" id="PTHR12919">
    <property type="entry name" value="30S RIBOSOMAL PROTEIN S16"/>
    <property type="match status" value="1"/>
</dbReference>
<protein>
    <recommendedName>
        <fullName evidence="3">Small ribosomal subunit protein bS16</fullName>
    </recommendedName>
</protein>
<dbReference type="PROSITE" id="PS00732">
    <property type="entry name" value="RIBOSOMAL_S16"/>
    <property type="match status" value="1"/>
</dbReference>
<evidence type="ECO:0000256" key="2">
    <source>
        <dbReference type="ARBA" id="ARBA00023274"/>
    </source>
</evidence>
<dbReference type="RefSeq" id="WP_067569562.1">
    <property type="nucleotide sequence ID" value="NZ_LN999831.1"/>
</dbReference>
<dbReference type="NCBIfam" id="TIGR00002">
    <property type="entry name" value="S16"/>
    <property type="match status" value="1"/>
</dbReference>
<dbReference type="InterPro" id="IPR020592">
    <property type="entry name" value="Ribosomal_bS16_CS"/>
</dbReference>
<dbReference type="GO" id="GO:0003735">
    <property type="term" value="F:structural constituent of ribosome"/>
    <property type="evidence" value="ECO:0007669"/>
    <property type="project" value="InterPro"/>
</dbReference>
<dbReference type="InterPro" id="IPR023803">
    <property type="entry name" value="Ribosomal_bS16_dom_sf"/>
</dbReference>
<gene>
    <name evidence="3 4" type="primary">rpsP</name>
    <name evidence="4" type="ORF">PMARG_ME00292</name>
</gene>
<sequence>MVTIRLARGGAKKRPFYHIVVTDNRNARDGYFIERIGFFNPIATGKAVSLGFDLDRIKHWISNGAIISKRVSMLINNAK</sequence>
<dbReference type="GO" id="GO:0006412">
    <property type="term" value="P:translation"/>
    <property type="evidence" value="ECO:0007669"/>
    <property type="project" value="UniProtKB-UniRule"/>
</dbReference>
<dbReference type="GO" id="GO:0005737">
    <property type="term" value="C:cytoplasm"/>
    <property type="evidence" value="ECO:0007669"/>
    <property type="project" value="UniProtKB-ARBA"/>
</dbReference>
<keyword evidence="1 3" id="KW-0689">Ribosomal protein</keyword>
<dbReference type="InterPro" id="IPR000307">
    <property type="entry name" value="Ribosomal_bS16"/>
</dbReference>
<dbReference type="STRING" id="1778264.PMARG_ME00292"/>
<dbReference type="Gene3D" id="3.30.1320.10">
    <property type="match status" value="1"/>
</dbReference>
<comment type="similarity">
    <text evidence="3">Belongs to the bacterial ribosomal protein bS16 family.</text>
</comment>
<evidence type="ECO:0000313" key="4">
    <source>
        <dbReference type="EMBL" id="CUX96035.1"/>
    </source>
</evidence>
<name>A0A143WQL4_9ENTR</name>
<dbReference type="Proteomes" id="UP000095697">
    <property type="component" value="Chromosome I"/>
</dbReference>
<dbReference type="PANTHER" id="PTHR12919:SF20">
    <property type="entry name" value="SMALL RIBOSOMAL SUBUNIT PROTEIN BS16M"/>
    <property type="match status" value="1"/>
</dbReference>
<evidence type="ECO:0000256" key="1">
    <source>
        <dbReference type="ARBA" id="ARBA00022980"/>
    </source>
</evidence>
<evidence type="ECO:0000256" key="3">
    <source>
        <dbReference type="HAMAP-Rule" id="MF_00385"/>
    </source>
</evidence>
<dbReference type="EMBL" id="LN999831">
    <property type="protein sequence ID" value="CUX96035.1"/>
    <property type="molecule type" value="Genomic_DNA"/>
</dbReference>
<keyword evidence="2 3" id="KW-0687">Ribonucleoprotein</keyword>
<dbReference type="PATRIC" id="fig|1778264.3.peg.261"/>